<evidence type="ECO:0000313" key="2">
    <source>
        <dbReference type="Proteomes" id="UP000001192"/>
    </source>
</evidence>
<reference evidence="2" key="1">
    <citation type="journal article" date="2014" name="Stand. Genomic Sci.">
        <title>Complete genome sequence of Burkholderia phymatum STM815(T), a broad host range and efficient nitrogen-fixing symbiont of Mimosa species.</title>
        <authorList>
            <person name="Moulin L."/>
            <person name="Klonowska A."/>
            <person name="Caroline B."/>
            <person name="Booth K."/>
            <person name="Vriezen J.A."/>
            <person name="Melkonian R."/>
            <person name="James E.K."/>
            <person name="Young J.P."/>
            <person name="Bena G."/>
            <person name="Hauser L."/>
            <person name="Land M."/>
            <person name="Kyrpides N."/>
            <person name="Bruce D."/>
            <person name="Chain P."/>
            <person name="Copeland A."/>
            <person name="Pitluck S."/>
            <person name="Woyke T."/>
            <person name="Lizotte-Waniewski M."/>
            <person name="Bristow J."/>
            <person name="Riley M."/>
        </authorList>
    </citation>
    <scope>NUCLEOTIDE SEQUENCE [LARGE SCALE GENOMIC DNA]</scope>
    <source>
        <strain evidence="2">DSM 17167 / CIP 108236 / LMG 21445 / STM815</strain>
    </source>
</reference>
<organism evidence="1 2">
    <name type="scientific">Paraburkholderia phymatum (strain DSM 17167 / CIP 108236 / LMG 21445 / STM815)</name>
    <name type="common">Burkholderia phymatum</name>
    <dbReference type="NCBI Taxonomy" id="391038"/>
    <lineage>
        <taxon>Bacteria</taxon>
        <taxon>Pseudomonadati</taxon>
        <taxon>Pseudomonadota</taxon>
        <taxon>Betaproteobacteria</taxon>
        <taxon>Burkholderiales</taxon>
        <taxon>Burkholderiaceae</taxon>
        <taxon>Paraburkholderia</taxon>
    </lineage>
</organism>
<dbReference type="STRING" id="391038.Bphy_4570"/>
<gene>
    <name evidence="1" type="ordered locus">Bphy_4570</name>
</gene>
<name>B2JQZ1_PARP8</name>
<keyword evidence="2" id="KW-1185">Reference proteome</keyword>
<dbReference type="EMBL" id="CP001044">
    <property type="protein sequence ID" value="ACC73682.1"/>
    <property type="molecule type" value="Genomic_DNA"/>
</dbReference>
<dbReference type="Pfam" id="PF11379">
    <property type="entry name" value="DUF3182"/>
    <property type="match status" value="1"/>
</dbReference>
<proteinExistence type="predicted"/>
<dbReference type="SUPFAM" id="SSF56059">
    <property type="entry name" value="Glutathione synthetase ATP-binding domain-like"/>
    <property type="match status" value="1"/>
</dbReference>
<dbReference type="Proteomes" id="UP000001192">
    <property type="component" value="Chromosome 2"/>
</dbReference>
<protein>
    <recommendedName>
        <fullName evidence="3">Biotin carboxylase</fullName>
    </recommendedName>
</protein>
<evidence type="ECO:0000313" key="1">
    <source>
        <dbReference type="EMBL" id="ACC73682.1"/>
    </source>
</evidence>
<evidence type="ECO:0008006" key="3">
    <source>
        <dbReference type="Google" id="ProtNLM"/>
    </source>
</evidence>
<dbReference type="HOGENOM" id="CLU_749799_0_0_4"/>
<sequence>MEPSSDDAVSAARALPVVLLYRKGRELSEGGHEADTLRELTRQIAEIKGAHFAGEFDETCSYLTHPYLVPDDTLTVAEARKLGVRSVRDLYGGVVPFPFVATKLIAHSLPDGATVAPPGWSRAFSARTASLVLPGYSVFSREDARNAAGALWKGGRVRIKRPCGIGGAGQALVADTDELEAQLDALGDGALQAEGLVIERHLDGIETYSVGQITLDDMVASYYGVQHLTVNNHGHHVYGGTDLVVVRGGFDALERLGLPQDVHEAVARASAFDAAVQTGYAGVFASRRNYDVARGLDDTGALRCGVLEQSWRVGGATGAEVAALRTFRNEPDTYLVCASTREIYGNEVRLPAGACVVYRGVDAQAGPLTKYYALGETRRKGA</sequence>
<dbReference type="eggNOG" id="ENOG502Z7TD">
    <property type="taxonomic scope" value="Bacteria"/>
</dbReference>
<dbReference type="AlphaFoldDB" id="B2JQZ1"/>
<accession>B2JQZ1</accession>
<dbReference type="InterPro" id="IPR021519">
    <property type="entry name" value="DUF3182"/>
</dbReference>
<dbReference type="KEGG" id="bph:Bphy_4570"/>
<dbReference type="OrthoDB" id="8648979at2"/>
<dbReference type="RefSeq" id="WP_012403854.1">
    <property type="nucleotide sequence ID" value="NC_010623.1"/>
</dbReference>